<evidence type="ECO:0000256" key="1">
    <source>
        <dbReference type="SAM" id="SignalP"/>
    </source>
</evidence>
<reference evidence="3" key="1">
    <citation type="submission" date="2016-12" db="EMBL/GenBank/DDBJ databases">
        <authorList>
            <person name="Varghese N."/>
            <person name="Submissions S."/>
        </authorList>
    </citation>
    <scope>NUCLEOTIDE SEQUENCE [LARGE SCALE GENOMIC DNA]</scope>
    <source>
        <strain evidence="3">DSM 18830</strain>
    </source>
</reference>
<evidence type="ECO:0008006" key="4">
    <source>
        <dbReference type="Google" id="ProtNLM"/>
    </source>
</evidence>
<dbReference type="AlphaFoldDB" id="A0A1M7ZZN3"/>
<dbReference type="Proteomes" id="UP000184611">
    <property type="component" value="Unassembled WGS sequence"/>
</dbReference>
<dbReference type="OrthoDB" id="5599486at2"/>
<feature type="chain" id="PRO_5013042857" description="T9SS C-terminal target domain-containing protein" evidence="1">
    <location>
        <begin position="25"/>
        <end position="290"/>
    </location>
</feature>
<gene>
    <name evidence="2" type="ORF">SAMN05443547_2715</name>
</gene>
<feature type="signal peptide" evidence="1">
    <location>
        <begin position="1"/>
        <end position="24"/>
    </location>
</feature>
<evidence type="ECO:0000313" key="2">
    <source>
        <dbReference type="EMBL" id="SHO74323.1"/>
    </source>
</evidence>
<accession>A0A1M7ZZN3</accession>
<sequence length="290" mass="33207">MKNSFIKILFVVLVLFSCNQNVNLAQSLKIKYEFPSQLHEVSGITYVNGLLWTLEDSGNEPKITALNDNGTAKQEIVFDSISNIDWEELTKDENQHLYIGDFGNNDNDRKDLSIYKVSAPDYNQVTEKITFHYPEQIDFPAKKKEKFYDCEAFFYHKNYFYLFTKNRSKEFDGTTLIYKIPAKAGNHAAKLIGTYTTCGNYNSCVITGAAISPDAKKVVLLSHDRLWLFENFKNDAFTTGTATMLKFDHYSQKESICFKDNATLLIADERSKKMGGNLYEVTLEDLKNTN</sequence>
<name>A0A1M7ZZN3_9FLAO</name>
<dbReference type="SUPFAM" id="SSF101898">
    <property type="entry name" value="NHL repeat"/>
    <property type="match status" value="1"/>
</dbReference>
<protein>
    <recommendedName>
        <fullName evidence="4">T9SS C-terminal target domain-containing protein</fullName>
    </recommendedName>
</protein>
<keyword evidence="3" id="KW-1185">Reference proteome</keyword>
<dbReference type="EMBL" id="FRYK01000008">
    <property type="protein sequence ID" value="SHO74323.1"/>
    <property type="molecule type" value="Genomic_DNA"/>
</dbReference>
<dbReference type="STRING" id="416016.SAMN05443547_2715"/>
<evidence type="ECO:0000313" key="3">
    <source>
        <dbReference type="Proteomes" id="UP000184611"/>
    </source>
</evidence>
<proteinExistence type="predicted"/>
<keyword evidence="1" id="KW-0732">Signal</keyword>
<dbReference type="RefSeq" id="WP_073585330.1">
    <property type="nucleotide sequence ID" value="NZ_CBCSEA010000022.1"/>
</dbReference>
<dbReference type="PROSITE" id="PS51257">
    <property type="entry name" value="PROKAR_LIPOPROTEIN"/>
    <property type="match status" value="1"/>
</dbReference>
<organism evidence="2 3">
    <name type="scientific">Flavobacterium cucumis</name>
    <dbReference type="NCBI Taxonomy" id="416016"/>
    <lineage>
        <taxon>Bacteria</taxon>
        <taxon>Pseudomonadati</taxon>
        <taxon>Bacteroidota</taxon>
        <taxon>Flavobacteriia</taxon>
        <taxon>Flavobacteriales</taxon>
        <taxon>Flavobacteriaceae</taxon>
        <taxon>Flavobacterium</taxon>
    </lineage>
</organism>